<protein>
    <submittedName>
        <fullName evidence="2">Uncharacterized protein</fullName>
    </submittedName>
</protein>
<dbReference type="AlphaFoldDB" id="A0AAD8K1P2"/>
<feature type="compositionally biased region" description="Polar residues" evidence="1">
    <location>
        <begin position="182"/>
        <end position="195"/>
    </location>
</feature>
<evidence type="ECO:0000313" key="2">
    <source>
        <dbReference type="EMBL" id="KAK1414577.1"/>
    </source>
</evidence>
<evidence type="ECO:0000313" key="3">
    <source>
        <dbReference type="Proteomes" id="UP001229421"/>
    </source>
</evidence>
<gene>
    <name evidence="2" type="ORF">QVD17_30324</name>
</gene>
<sequence>MACGFVMTPYYKILNYIVHDNSSIDVIGVLLGKRKLEPVATKSRKTSVKMQISSFTVSRLFINSDIDEVKLFRKKVKSVIVVGTIKCILPDVKWYYKSCSKCTKRVHRKISSKEIANQVSLLEDGIEWDFHSLSLDETPYSTKLKGLRNEDVMNDNTSQDVETPTALKRKLVETSDCDDHGATQQISPTLTEKMR</sequence>
<dbReference type="EMBL" id="JAUHHV010000008">
    <property type="protein sequence ID" value="KAK1414577.1"/>
    <property type="molecule type" value="Genomic_DNA"/>
</dbReference>
<dbReference type="InterPro" id="IPR012340">
    <property type="entry name" value="NA-bd_OB-fold"/>
</dbReference>
<feature type="region of interest" description="Disordered" evidence="1">
    <location>
        <begin position="174"/>
        <end position="195"/>
    </location>
</feature>
<name>A0AAD8K1P2_TARER</name>
<dbReference type="Gene3D" id="2.40.50.140">
    <property type="entry name" value="Nucleic acid-binding proteins"/>
    <property type="match status" value="1"/>
</dbReference>
<proteinExistence type="predicted"/>
<reference evidence="2" key="1">
    <citation type="journal article" date="2023" name="bioRxiv">
        <title>Improved chromosome-level genome assembly for marigold (Tagetes erecta).</title>
        <authorList>
            <person name="Jiang F."/>
            <person name="Yuan L."/>
            <person name="Wang S."/>
            <person name="Wang H."/>
            <person name="Xu D."/>
            <person name="Wang A."/>
            <person name="Fan W."/>
        </authorList>
    </citation>
    <scope>NUCLEOTIDE SEQUENCE</scope>
    <source>
        <strain evidence="2">WSJ</strain>
        <tissue evidence="2">Leaf</tissue>
    </source>
</reference>
<evidence type="ECO:0000256" key="1">
    <source>
        <dbReference type="SAM" id="MobiDB-lite"/>
    </source>
</evidence>
<comment type="caution">
    <text evidence="2">The sequence shown here is derived from an EMBL/GenBank/DDBJ whole genome shotgun (WGS) entry which is preliminary data.</text>
</comment>
<keyword evidence="3" id="KW-1185">Reference proteome</keyword>
<dbReference type="Proteomes" id="UP001229421">
    <property type="component" value="Unassembled WGS sequence"/>
</dbReference>
<organism evidence="2 3">
    <name type="scientific">Tagetes erecta</name>
    <name type="common">African marigold</name>
    <dbReference type="NCBI Taxonomy" id="13708"/>
    <lineage>
        <taxon>Eukaryota</taxon>
        <taxon>Viridiplantae</taxon>
        <taxon>Streptophyta</taxon>
        <taxon>Embryophyta</taxon>
        <taxon>Tracheophyta</taxon>
        <taxon>Spermatophyta</taxon>
        <taxon>Magnoliopsida</taxon>
        <taxon>eudicotyledons</taxon>
        <taxon>Gunneridae</taxon>
        <taxon>Pentapetalae</taxon>
        <taxon>asterids</taxon>
        <taxon>campanulids</taxon>
        <taxon>Asterales</taxon>
        <taxon>Asteraceae</taxon>
        <taxon>Asteroideae</taxon>
        <taxon>Heliantheae alliance</taxon>
        <taxon>Tageteae</taxon>
        <taxon>Tagetes</taxon>
    </lineage>
</organism>
<accession>A0AAD8K1P2</accession>